<reference evidence="2 3" key="1">
    <citation type="submission" date="2024-01" db="EMBL/GenBank/DDBJ databases">
        <title>The genomes of 5 underutilized Papilionoideae crops provide insights into root nodulation and disease resistanc.</title>
        <authorList>
            <person name="Jiang F."/>
        </authorList>
    </citation>
    <scope>NUCLEOTIDE SEQUENCE [LARGE SCALE GENOMIC DNA]</scope>
    <source>
        <strain evidence="2">DUOXIRENSHENG_FW03</strain>
        <tissue evidence="2">Leaves</tissue>
    </source>
</reference>
<sequence>MCYTGKITAKGELKSREDRGRRRTSKSFPPREVHLLKLDPHSDLVDDDRRPIPIGHVLDTYQTKDPQLAKYLEKEEIDSWMGRLSPTLRMTHCPQKSVRPTRLFPLLNSSSLLPQPPLLAQPVFFTLLASSFPFIPLLYLHGLLLSLNSSCSLSWPPFCLEPYFTLLWFPLLSTPYSWIRFGNETTIFLSIHKKPEVIKHESDFSASFGNIDYTKPDVRLITTIIQSIFSSSALNPHGVEVVVSFSLLSPFSSGFYAVILSTPLSLPRHSLQSCVANTRHRELYRHKGNLQFSFPFH</sequence>
<protein>
    <submittedName>
        <fullName evidence="2">Uncharacterized protein</fullName>
    </submittedName>
</protein>
<dbReference type="AlphaFoldDB" id="A0AAN9SH64"/>
<dbReference type="Proteomes" id="UP001386955">
    <property type="component" value="Unassembled WGS sequence"/>
</dbReference>
<evidence type="ECO:0000313" key="2">
    <source>
        <dbReference type="EMBL" id="KAK7395509.1"/>
    </source>
</evidence>
<feature type="compositionally biased region" description="Basic and acidic residues" evidence="1">
    <location>
        <begin position="9"/>
        <end position="20"/>
    </location>
</feature>
<evidence type="ECO:0000256" key="1">
    <source>
        <dbReference type="SAM" id="MobiDB-lite"/>
    </source>
</evidence>
<comment type="caution">
    <text evidence="2">The sequence shown here is derived from an EMBL/GenBank/DDBJ whole genome shotgun (WGS) entry which is preliminary data.</text>
</comment>
<name>A0AAN9SH64_PSOTE</name>
<keyword evidence="3" id="KW-1185">Reference proteome</keyword>
<evidence type="ECO:0000313" key="3">
    <source>
        <dbReference type="Proteomes" id="UP001386955"/>
    </source>
</evidence>
<feature type="region of interest" description="Disordered" evidence="1">
    <location>
        <begin position="1"/>
        <end position="31"/>
    </location>
</feature>
<proteinExistence type="predicted"/>
<dbReference type="EMBL" id="JAYMYS010000004">
    <property type="protein sequence ID" value="KAK7395509.1"/>
    <property type="molecule type" value="Genomic_DNA"/>
</dbReference>
<organism evidence="2 3">
    <name type="scientific">Psophocarpus tetragonolobus</name>
    <name type="common">Winged bean</name>
    <name type="synonym">Dolichos tetragonolobus</name>
    <dbReference type="NCBI Taxonomy" id="3891"/>
    <lineage>
        <taxon>Eukaryota</taxon>
        <taxon>Viridiplantae</taxon>
        <taxon>Streptophyta</taxon>
        <taxon>Embryophyta</taxon>
        <taxon>Tracheophyta</taxon>
        <taxon>Spermatophyta</taxon>
        <taxon>Magnoliopsida</taxon>
        <taxon>eudicotyledons</taxon>
        <taxon>Gunneridae</taxon>
        <taxon>Pentapetalae</taxon>
        <taxon>rosids</taxon>
        <taxon>fabids</taxon>
        <taxon>Fabales</taxon>
        <taxon>Fabaceae</taxon>
        <taxon>Papilionoideae</taxon>
        <taxon>50 kb inversion clade</taxon>
        <taxon>NPAAA clade</taxon>
        <taxon>indigoferoid/millettioid clade</taxon>
        <taxon>Phaseoleae</taxon>
        <taxon>Psophocarpus</taxon>
    </lineage>
</organism>
<accession>A0AAN9SH64</accession>
<gene>
    <name evidence="2" type="ORF">VNO78_16068</name>
</gene>